<reference evidence="2" key="1">
    <citation type="submission" date="2021-05" db="EMBL/GenBank/DDBJ databases">
        <title>The genome of the haptophyte Pavlova lutheri (Diacronema luteri, Pavlovales) - a model for lipid biosynthesis in eukaryotic algae.</title>
        <authorList>
            <person name="Hulatt C.J."/>
            <person name="Posewitz M.C."/>
        </authorList>
    </citation>
    <scope>NUCLEOTIDE SEQUENCE</scope>
    <source>
        <strain evidence="2">NIVA-4/92</strain>
    </source>
</reference>
<dbReference type="Proteomes" id="UP000751190">
    <property type="component" value="Unassembled WGS sequence"/>
</dbReference>
<feature type="compositionally biased region" description="Basic and acidic residues" evidence="1">
    <location>
        <begin position="64"/>
        <end position="74"/>
    </location>
</feature>
<evidence type="ECO:0000313" key="3">
    <source>
        <dbReference type="Proteomes" id="UP000751190"/>
    </source>
</evidence>
<accession>A0A8J5XL97</accession>
<evidence type="ECO:0000256" key="1">
    <source>
        <dbReference type="SAM" id="MobiDB-lite"/>
    </source>
</evidence>
<name>A0A8J5XL97_DIALT</name>
<gene>
    <name evidence="2" type="ORF">KFE25_008599</name>
</gene>
<keyword evidence="3" id="KW-1185">Reference proteome</keyword>
<proteinExistence type="predicted"/>
<evidence type="ECO:0000313" key="2">
    <source>
        <dbReference type="EMBL" id="KAG8470178.1"/>
    </source>
</evidence>
<sequence length="137" mass="15353">MQHAPGEQQQIHWSSDPQRLTGLYERFNSPSAAPSTRPPSTPYDELRRAMRLDTSPAPLYCLDESVHDLRDTRSASRRSSATMLNARTSKRSPRCRLSPRAPHPTRQSNETSSSLASSIISWRSSMLSLANNTEAED</sequence>
<protein>
    <submittedName>
        <fullName evidence="2">Uncharacterized protein</fullName>
    </submittedName>
</protein>
<organism evidence="2 3">
    <name type="scientific">Diacronema lutheri</name>
    <name type="common">Unicellular marine alga</name>
    <name type="synonym">Monochrysis lutheri</name>
    <dbReference type="NCBI Taxonomy" id="2081491"/>
    <lineage>
        <taxon>Eukaryota</taxon>
        <taxon>Haptista</taxon>
        <taxon>Haptophyta</taxon>
        <taxon>Pavlovophyceae</taxon>
        <taxon>Pavlovales</taxon>
        <taxon>Pavlovaceae</taxon>
        <taxon>Diacronema</taxon>
    </lineage>
</organism>
<feature type="region of interest" description="Disordered" evidence="1">
    <location>
        <begin position="1"/>
        <end position="50"/>
    </location>
</feature>
<feature type="region of interest" description="Disordered" evidence="1">
    <location>
        <begin position="63"/>
        <end position="115"/>
    </location>
</feature>
<dbReference type="EMBL" id="JAGTXO010000001">
    <property type="protein sequence ID" value="KAG8470178.1"/>
    <property type="molecule type" value="Genomic_DNA"/>
</dbReference>
<feature type="compositionally biased region" description="Polar residues" evidence="1">
    <location>
        <begin position="7"/>
        <end position="18"/>
    </location>
</feature>
<comment type="caution">
    <text evidence="2">The sequence shown here is derived from an EMBL/GenBank/DDBJ whole genome shotgun (WGS) entry which is preliminary data.</text>
</comment>
<dbReference type="AlphaFoldDB" id="A0A8J5XL97"/>